<gene>
    <name evidence="1" type="ORF">MSAN_00972600</name>
</gene>
<evidence type="ECO:0000313" key="1">
    <source>
        <dbReference type="EMBL" id="KAF7367129.1"/>
    </source>
</evidence>
<dbReference type="CDD" id="cd21037">
    <property type="entry name" value="MLKL_NTD"/>
    <property type="match status" value="1"/>
</dbReference>
<dbReference type="Gene3D" id="1.20.930.20">
    <property type="entry name" value="Adaptor protein Cbl, N-terminal domain"/>
    <property type="match status" value="1"/>
</dbReference>
<keyword evidence="2" id="KW-1185">Reference proteome</keyword>
<proteinExistence type="predicted"/>
<protein>
    <submittedName>
        <fullName evidence="1">Uncharacterized protein</fullName>
    </submittedName>
</protein>
<comment type="caution">
    <text evidence="1">The sequence shown here is derived from an EMBL/GenBank/DDBJ whole genome shotgun (WGS) entry which is preliminary data.</text>
</comment>
<reference evidence="1" key="1">
    <citation type="submission" date="2020-05" db="EMBL/GenBank/DDBJ databases">
        <title>Mycena genomes resolve the evolution of fungal bioluminescence.</title>
        <authorList>
            <person name="Tsai I.J."/>
        </authorList>
    </citation>
    <scope>NUCLEOTIDE SEQUENCE</scope>
    <source>
        <strain evidence="1">160909Yilan</strain>
    </source>
</reference>
<evidence type="ECO:0000313" key="2">
    <source>
        <dbReference type="Proteomes" id="UP000623467"/>
    </source>
</evidence>
<dbReference type="InterPro" id="IPR059179">
    <property type="entry name" value="MLKL-like_MCAfunc"/>
</dbReference>
<dbReference type="InterPro" id="IPR036537">
    <property type="entry name" value="Adaptor_Cbl_N_dom_sf"/>
</dbReference>
<name>A0A8H6YYL6_9AGAR</name>
<organism evidence="1 2">
    <name type="scientific">Mycena sanguinolenta</name>
    <dbReference type="NCBI Taxonomy" id="230812"/>
    <lineage>
        <taxon>Eukaryota</taxon>
        <taxon>Fungi</taxon>
        <taxon>Dikarya</taxon>
        <taxon>Basidiomycota</taxon>
        <taxon>Agaricomycotina</taxon>
        <taxon>Agaricomycetes</taxon>
        <taxon>Agaricomycetidae</taxon>
        <taxon>Agaricales</taxon>
        <taxon>Marasmiineae</taxon>
        <taxon>Mycenaceae</taxon>
        <taxon>Mycena</taxon>
    </lineage>
</organism>
<dbReference type="AlphaFoldDB" id="A0A8H6YYL6"/>
<dbReference type="OrthoDB" id="192148at2759"/>
<dbReference type="Proteomes" id="UP000623467">
    <property type="component" value="Unassembled WGS sequence"/>
</dbReference>
<dbReference type="GO" id="GO:0007166">
    <property type="term" value="P:cell surface receptor signaling pathway"/>
    <property type="evidence" value="ECO:0007669"/>
    <property type="project" value="InterPro"/>
</dbReference>
<sequence length="290" mass="31731">MNTTPRAHPSTLQPERPIDVILGLSTMILSTLNSVAASSPIAPAVTICLALYTAACNAKGNKQSFRDLARDACELVYAVISHGEGNQTRSPTFQSDVDRMIQVLKQIEEFSTKRASRSFLYRFATVAFDAARIKKYRAELEQRLKVFNLQANVSIREMVEQILEQQQSRPLYVNGSPESPAAAPVQTAIVFNGSENIIGNVENVHGNKITTQTNYMPGILRLGSQLQDRSVSMNESTESSAAARVQTAIVFNGSRNIVGNVENVNGNRITTQTNHILYSGPHVLPSLISV</sequence>
<dbReference type="EMBL" id="JACAZH010000006">
    <property type="protein sequence ID" value="KAF7367129.1"/>
    <property type="molecule type" value="Genomic_DNA"/>
</dbReference>
<accession>A0A8H6YYL6</accession>